<evidence type="ECO:0000313" key="2">
    <source>
        <dbReference type="EMBL" id="CAL1607217.1"/>
    </source>
</evidence>
<accession>A0AAV2M1J2</accession>
<protein>
    <submittedName>
        <fullName evidence="2">Uncharacterized protein</fullName>
    </submittedName>
</protein>
<organism evidence="2 3">
    <name type="scientific">Knipowitschia caucasica</name>
    <name type="common">Caucasian dwarf goby</name>
    <name type="synonym">Pomatoschistus caucasicus</name>
    <dbReference type="NCBI Taxonomy" id="637954"/>
    <lineage>
        <taxon>Eukaryota</taxon>
        <taxon>Metazoa</taxon>
        <taxon>Chordata</taxon>
        <taxon>Craniata</taxon>
        <taxon>Vertebrata</taxon>
        <taxon>Euteleostomi</taxon>
        <taxon>Actinopterygii</taxon>
        <taxon>Neopterygii</taxon>
        <taxon>Teleostei</taxon>
        <taxon>Neoteleostei</taxon>
        <taxon>Acanthomorphata</taxon>
        <taxon>Gobiaria</taxon>
        <taxon>Gobiiformes</taxon>
        <taxon>Gobioidei</taxon>
        <taxon>Gobiidae</taxon>
        <taxon>Gobiinae</taxon>
        <taxon>Knipowitschia</taxon>
    </lineage>
</organism>
<feature type="compositionally biased region" description="Basic residues" evidence="1">
    <location>
        <begin position="52"/>
        <end position="71"/>
    </location>
</feature>
<sequence>MRGDSMGRIERVLPSTCFYSRQTLLELRERVLDNSPQDTLLLENIPQELIKSKRSRKPGRRGGVKNRLRRRFNRPPLPSIVFTNLRSLSNKVDTIRAYSRYCNEFREASLL</sequence>
<name>A0AAV2M1J2_KNICA</name>
<reference evidence="2 3" key="1">
    <citation type="submission" date="2024-04" db="EMBL/GenBank/DDBJ databases">
        <authorList>
            <person name="Waldvogel A.-M."/>
            <person name="Schoenle A."/>
        </authorList>
    </citation>
    <scope>NUCLEOTIDE SEQUENCE [LARGE SCALE GENOMIC DNA]</scope>
</reference>
<feature type="region of interest" description="Disordered" evidence="1">
    <location>
        <begin position="51"/>
        <end position="71"/>
    </location>
</feature>
<evidence type="ECO:0000313" key="3">
    <source>
        <dbReference type="Proteomes" id="UP001497482"/>
    </source>
</evidence>
<proteinExistence type="predicted"/>
<dbReference type="Proteomes" id="UP001497482">
    <property type="component" value="Chromosome 5"/>
</dbReference>
<dbReference type="EMBL" id="OZ035827">
    <property type="protein sequence ID" value="CAL1607217.1"/>
    <property type="molecule type" value="Genomic_DNA"/>
</dbReference>
<keyword evidence="3" id="KW-1185">Reference proteome</keyword>
<dbReference type="AlphaFoldDB" id="A0AAV2M1J2"/>
<gene>
    <name evidence="2" type="ORF">KC01_LOCUS34280</name>
</gene>
<evidence type="ECO:0000256" key="1">
    <source>
        <dbReference type="SAM" id="MobiDB-lite"/>
    </source>
</evidence>